<dbReference type="PANTHER" id="PTHR35908:SF1">
    <property type="entry name" value="CONSERVED PROTEIN"/>
    <property type="match status" value="1"/>
</dbReference>
<dbReference type="Gene3D" id="3.10.180.10">
    <property type="entry name" value="2,3-Dihydroxybiphenyl 1,2-Dioxygenase, domain 1"/>
    <property type="match status" value="1"/>
</dbReference>
<accession>A0A367F3Y4</accession>
<reference evidence="2 3" key="1">
    <citation type="submission" date="2018-06" db="EMBL/GenBank/DDBJ databases">
        <title>Sphaerisporangium craniellae sp. nov., isolated from a marine sponge in the South China Sea.</title>
        <authorList>
            <person name="Li L."/>
        </authorList>
    </citation>
    <scope>NUCLEOTIDE SEQUENCE [LARGE SCALE GENOMIC DNA]</scope>
    <source>
        <strain evidence="2 3">CCTCC AA 208026</strain>
    </source>
</reference>
<keyword evidence="3" id="KW-1185">Reference proteome</keyword>
<protein>
    <submittedName>
        <fullName evidence="2">VOC family protein</fullName>
    </submittedName>
</protein>
<dbReference type="OrthoDB" id="1645442at2"/>
<dbReference type="PANTHER" id="PTHR35908">
    <property type="entry name" value="HYPOTHETICAL FUSION PROTEIN"/>
    <property type="match status" value="1"/>
</dbReference>
<organism evidence="2 3">
    <name type="scientific">Sphaerisporangium album</name>
    <dbReference type="NCBI Taxonomy" id="509200"/>
    <lineage>
        <taxon>Bacteria</taxon>
        <taxon>Bacillati</taxon>
        <taxon>Actinomycetota</taxon>
        <taxon>Actinomycetes</taxon>
        <taxon>Streptosporangiales</taxon>
        <taxon>Streptosporangiaceae</taxon>
        <taxon>Sphaerisporangium</taxon>
    </lineage>
</organism>
<evidence type="ECO:0000313" key="2">
    <source>
        <dbReference type="EMBL" id="RCG25053.1"/>
    </source>
</evidence>
<proteinExistence type="predicted"/>
<feature type="domain" description="VOC" evidence="1">
    <location>
        <begin position="6"/>
        <end position="123"/>
    </location>
</feature>
<dbReference type="Proteomes" id="UP000253094">
    <property type="component" value="Unassembled WGS sequence"/>
</dbReference>
<name>A0A367F3Y4_9ACTN</name>
<dbReference type="InterPro" id="IPR041581">
    <property type="entry name" value="Glyoxalase_6"/>
</dbReference>
<gene>
    <name evidence="2" type="ORF">DQ384_32430</name>
</gene>
<dbReference type="CDD" id="cd06587">
    <property type="entry name" value="VOC"/>
    <property type="match status" value="1"/>
</dbReference>
<dbReference type="AlphaFoldDB" id="A0A367F3Y4"/>
<dbReference type="Pfam" id="PF18029">
    <property type="entry name" value="Glyoxalase_6"/>
    <property type="match status" value="1"/>
</dbReference>
<dbReference type="InterPro" id="IPR037523">
    <property type="entry name" value="VOC_core"/>
</dbReference>
<dbReference type="RefSeq" id="WP_114032685.1">
    <property type="nucleotide sequence ID" value="NZ_QOIL01000023.1"/>
</dbReference>
<sequence>MSEIARMRAVVLDCPDPKELADFYAAVLGWKILVDRPDWVSLGLDGSYRLSFQRAEDYRPPEWPSSEHPQQLHLDLTVDDRGKAEAEVLALGATKHPHQPGELDDGFTVFLDPAGHPFCLCDP</sequence>
<comment type="caution">
    <text evidence="2">The sequence shown here is derived from an EMBL/GenBank/DDBJ whole genome shotgun (WGS) entry which is preliminary data.</text>
</comment>
<dbReference type="InterPro" id="IPR029068">
    <property type="entry name" value="Glyas_Bleomycin-R_OHBP_Dase"/>
</dbReference>
<dbReference type="EMBL" id="QOIL01000023">
    <property type="protein sequence ID" value="RCG25053.1"/>
    <property type="molecule type" value="Genomic_DNA"/>
</dbReference>
<dbReference type="SUPFAM" id="SSF54593">
    <property type="entry name" value="Glyoxalase/Bleomycin resistance protein/Dihydroxybiphenyl dioxygenase"/>
    <property type="match status" value="1"/>
</dbReference>
<evidence type="ECO:0000259" key="1">
    <source>
        <dbReference type="PROSITE" id="PS51819"/>
    </source>
</evidence>
<evidence type="ECO:0000313" key="3">
    <source>
        <dbReference type="Proteomes" id="UP000253094"/>
    </source>
</evidence>
<dbReference type="PROSITE" id="PS51819">
    <property type="entry name" value="VOC"/>
    <property type="match status" value="1"/>
</dbReference>